<proteinExistence type="predicted"/>
<evidence type="ECO:0000313" key="4">
    <source>
        <dbReference type="Proteomes" id="UP000430021"/>
    </source>
</evidence>
<dbReference type="AlphaFoldDB" id="A0A6I4UQR1"/>
<evidence type="ECO:0000313" key="5">
    <source>
        <dbReference type="Proteomes" id="UP000548685"/>
    </source>
</evidence>
<dbReference type="Proteomes" id="UP000548685">
    <property type="component" value="Unassembled WGS sequence"/>
</dbReference>
<dbReference type="Proteomes" id="UP000430021">
    <property type="component" value="Unassembled WGS sequence"/>
</dbReference>
<name>A0A6I4UQR1_9SPHN</name>
<keyword evidence="5" id="KW-1185">Reference proteome</keyword>
<accession>A0A6I4UQR1</accession>
<organism evidence="3 4">
    <name type="scientific">Erythrobacter ramosus</name>
    <dbReference type="NCBI Taxonomy" id="35811"/>
    <lineage>
        <taxon>Bacteria</taxon>
        <taxon>Pseudomonadati</taxon>
        <taxon>Pseudomonadota</taxon>
        <taxon>Alphaproteobacteria</taxon>
        <taxon>Sphingomonadales</taxon>
        <taxon>Erythrobacteraceae</taxon>
        <taxon>Erythrobacter/Porphyrobacter group</taxon>
        <taxon>Erythrobacter</taxon>
    </lineage>
</organism>
<reference evidence="3 4" key="1">
    <citation type="submission" date="2019-12" db="EMBL/GenBank/DDBJ databases">
        <title>Genomic-based taxomic classification of the family Erythrobacteraceae.</title>
        <authorList>
            <person name="Xu L."/>
        </authorList>
    </citation>
    <scope>NUCLEOTIDE SEQUENCE [LARGE SCALE GENOMIC DNA]</scope>
    <source>
        <strain evidence="3 4">JCM 10282</strain>
    </source>
</reference>
<comment type="caution">
    <text evidence="3">The sequence shown here is derived from an EMBL/GenBank/DDBJ whole genome shotgun (WGS) entry which is preliminary data.</text>
</comment>
<dbReference type="EMBL" id="WTYB01000003">
    <property type="protein sequence ID" value="MXP39585.1"/>
    <property type="molecule type" value="Genomic_DNA"/>
</dbReference>
<evidence type="ECO:0000313" key="3">
    <source>
        <dbReference type="EMBL" id="MXP39585.1"/>
    </source>
</evidence>
<evidence type="ECO:0000256" key="1">
    <source>
        <dbReference type="SAM" id="SignalP"/>
    </source>
</evidence>
<evidence type="ECO:0000313" key="2">
    <source>
        <dbReference type="EMBL" id="MBB3776731.1"/>
    </source>
</evidence>
<reference evidence="2 5" key="2">
    <citation type="submission" date="2020-08" db="EMBL/GenBank/DDBJ databases">
        <title>Genomic Encyclopedia of Type Strains, Phase IV (KMG-IV): sequencing the most valuable type-strain genomes for metagenomic binning, comparative biology and taxonomic classification.</title>
        <authorList>
            <person name="Goeker M."/>
        </authorList>
    </citation>
    <scope>NUCLEOTIDE SEQUENCE [LARGE SCALE GENOMIC DNA]</scope>
    <source>
        <strain evidence="2 5">DSM 8510</strain>
    </source>
</reference>
<evidence type="ECO:0008006" key="6">
    <source>
        <dbReference type="Google" id="ProtNLM"/>
    </source>
</evidence>
<dbReference type="OrthoDB" id="7511203at2"/>
<dbReference type="RefSeq" id="WP_160761737.1">
    <property type="nucleotide sequence ID" value="NZ_BAAADZ010000011.1"/>
</dbReference>
<gene>
    <name evidence="2" type="ORF">FHS52_002723</name>
    <name evidence="3" type="ORF">GRI59_13330</name>
</gene>
<sequence>MSTALPLALAALVPVMLGPAPAEHTAITATLCNGGTITISLGDDAPADDSGYCHPKGCHAGTCREKSGQKGPKRTI</sequence>
<keyword evidence="1" id="KW-0732">Signal</keyword>
<feature type="chain" id="PRO_5026006241" description="Nuclease" evidence="1">
    <location>
        <begin position="23"/>
        <end position="76"/>
    </location>
</feature>
<protein>
    <recommendedName>
        <fullName evidence="6">Nuclease</fullName>
    </recommendedName>
</protein>
<dbReference type="EMBL" id="JACICE010000003">
    <property type="protein sequence ID" value="MBB3776731.1"/>
    <property type="molecule type" value="Genomic_DNA"/>
</dbReference>
<feature type="signal peptide" evidence="1">
    <location>
        <begin position="1"/>
        <end position="22"/>
    </location>
</feature>